<name>A0A1X0NKY0_9TRYP</name>
<dbReference type="EMBL" id="NBCO01000035">
    <property type="protein sequence ID" value="ORC85356.1"/>
    <property type="molecule type" value="Genomic_DNA"/>
</dbReference>
<sequence>FRPQGSAASGRKVPLEPRRSEACRLHTNLTDATVEWSSNTTVSFPLTVHTHTMTVSHAHVREALRHSLKCTLSHTYREEKKNKRAAKKKNNNRIPTAHKAFTIQ</sequence>
<dbReference type="VEuPathDB" id="TriTrypDB:TM35_000351000"/>
<gene>
    <name evidence="2" type="ORF">TM35_000351000</name>
</gene>
<keyword evidence="3" id="KW-1185">Reference proteome</keyword>
<evidence type="ECO:0000313" key="3">
    <source>
        <dbReference type="Proteomes" id="UP000192257"/>
    </source>
</evidence>
<feature type="compositionally biased region" description="Basic residues" evidence="1">
    <location>
        <begin position="82"/>
        <end position="91"/>
    </location>
</feature>
<organism evidence="2 3">
    <name type="scientific">Trypanosoma theileri</name>
    <dbReference type="NCBI Taxonomy" id="67003"/>
    <lineage>
        <taxon>Eukaryota</taxon>
        <taxon>Discoba</taxon>
        <taxon>Euglenozoa</taxon>
        <taxon>Kinetoplastea</taxon>
        <taxon>Metakinetoplastina</taxon>
        <taxon>Trypanosomatida</taxon>
        <taxon>Trypanosomatidae</taxon>
        <taxon>Trypanosoma</taxon>
    </lineage>
</organism>
<reference evidence="2 3" key="1">
    <citation type="submission" date="2017-03" db="EMBL/GenBank/DDBJ databases">
        <title>An alternative strategy for trypanosome survival in the mammalian bloodstream revealed through genome and transcriptome analysis of the ubiquitous bovine parasite Trypanosoma (Megatrypanum) theileri.</title>
        <authorList>
            <person name="Kelly S."/>
            <person name="Ivens A."/>
            <person name="Mott A."/>
            <person name="O'Neill E."/>
            <person name="Emms D."/>
            <person name="Macleod O."/>
            <person name="Voorheis P."/>
            <person name="Matthews J."/>
            <person name="Matthews K."/>
            <person name="Carrington M."/>
        </authorList>
    </citation>
    <scope>NUCLEOTIDE SEQUENCE [LARGE SCALE GENOMIC DNA]</scope>
    <source>
        <strain evidence="2">Edinburgh</strain>
    </source>
</reference>
<dbReference type="AlphaFoldDB" id="A0A1X0NKY0"/>
<dbReference type="Proteomes" id="UP000192257">
    <property type="component" value="Unassembled WGS sequence"/>
</dbReference>
<protein>
    <submittedName>
        <fullName evidence="2">Uncharacterized protein</fullName>
    </submittedName>
</protein>
<proteinExistence type="predicted"/>
<evidence type="ECO:0000256" key="1">
    <source>
        <dbReference type="SAM" id="MobiDB-lite"/>
    </source>
</evidence>
<dbReference type="RefSeq" id="XP_028879422.1">
    <property type="nucleotide sequence ID" value="XM_029029153.1"/>
</dbReference>
<dbReference type="GeneID" id="39988933"/>
<feature type="region of interest" description="Disordered" evidence="1">
    <location>
        <begin position="77"/>
        <end position="104"/>
    </location>
</feature>
<accession>A0A1X0NKY0</accession>
<comment type="caution">
    <text evidence="2">The sequence shown here is derived from an EMBL/GenBank/DDBJ whole genome shotgun (WGS) entry which is preliminary data.</text>
</comment>
<evidence type="ECO:0000313" key="2">
    <source>
        <dbReference type="EMBL" id="ORC85356.1"/>
    </source>
</evidence>
<feature type="non-terminal residue" evidence="2">
    <location>
        <position position="1"/>
    </location>
</feature>